<comment type="similarity">
    <text evidence="2">Belongs to the alkaline ceramidase family.</text>
</comment>
<accession>A0A5N7CPU4</accession>
<dbReference type="GO" id="GO:0016811">
    <property type="term" value="F:hydrolase activity, acting on carbon-nitrogen (but not peptide) bonds, in linear amides"/>
    <property type="evidence" value="ECO:0007669"/>
    <property type="project" value="InterPro"/>
</dbReference>
<evidence type="ECO:0000256" key="6">
    <source>
        <dbReference type="ARBA" id="ARBA00023136"/>
    </source>
</evidence>
<keyword evidence="5 9" id="KW-1133">Transmembrane helix</keyword>
<dbReference type="GO" id="GO:0046514">
    <property type="term" value="P:ceramide catabolic process"/>
    <property type="evidence" value="ECO:0007669"/>
    <property type="project" value="TreeGrafter"/>
</dbReference>
<keyword evidence="7" id="KW-0106">Calcium</keyword>
<feature type="transmembrane region" description="Helical" evidence="9">
    <location>
        <begin position="258"/>
        <end position="278"/>
    </location>
</feature>
<organism evidence="10">
    <name type="scientific">Petromyces alliaceus</name>
    <name type="common">Aspergillus alliaceus</name>
    <dbReference type="NCBI Taxonomy" id="209559"/>
    <lineage>
        <taxon>Eukaryota</taxon>
        <taxon>Fungi</taxon>
        <taxon>Dikarya</taxon>
        <taxon>Ascomycota</taxon>
        <taxon>Pezizomycotina</taxon>
        <taxon>Eurotiomycetes</taxon>
        <taxon>Eurotiomycetidae</taxon>
        <taxon>Eurotiales</taxon>
        <taxon>Aspergillaceae</taxon>
        <taxon>Aspergillus</taxon>
        <taxon>Aspergillus subgen. Circumdati</taxon>
    </lineage>
</organism>
<feature type="binding site" evidence="7">
    <location>
        <position position="24"/>
    </location>
    <ligand>
        <name>Ca(2+)</name>
        <dbReference type="ChEBI" id="CHEBI:29108"/>
    </ligand>
</feature>
<feature type="binding site" evidence="8">
    <location>
        <position position="257"/>
    </location>
    <ligand>
        <name>Zn(2+)</name>
        <dbReference type="ChEBI" id="CHEBI:29105"/>
        <note>catalytic</note>
    </ligand>
</feature>
<dbReference type="OrthoDB" id="187171at2759"/>
<feature type="transmembrane region" description="Helical" evidence="9">
    <location>
        <begin position="149"/>
        <end position="169"/>
    </location>
</feature>
<feature type="binding site" evidence="7">
    <location>
        <position position="35"/>
    </location>
    <ligand>
        <name>Ca(2+)</name>
        <dbReference type="ChEBI" id="CHEBI:29108"/>
    </ligand>
</feature>
<keyword evidence="8" id="KW-0862">Zinc</keyword>
<dbReference type="AlphaFoldDB" id="A0A5N7CPU4"/>
<feature type="binding site" evidence="7">
    <location>
        <position position="22"/>
    </location>
    <ligand>
        <name>Ca(2+)</name>
        <dbReference type="ChEBI" id="CHEBI:29108"/>
    </ligand>
</feature>
<reference evidence="10" key="1">
    <citation type="submission" date="2019-04" db="EMBL/GenBank/DDBJ databases">
        <title>Friends and foes A comparative genomics studyof 23 Aspergillus species from section Flavi.</title>
        <authorList>
            <consortium name="DOE Joint Genome Institute"/>
            <person name="Kjaerbolling I."/>
            <person name="Vesth T."/>
            <person name="Frisvad J.C."/>
            <person name="Nybo J.L."/>
            <person name="Theobald S."/>
            <person name="Kildgaard S."/>
            <person name="Isbrandt T."/>
            <person name="Kuo A."/>
            <person name="Sato A."/>
            <person name="Lyhne E.K."/>
            <person name="Kogle M.E."/>
            <person name="Wiebenga A."/>
            <person name="Kun R.S."/>
            <person name="Lubbers R.J."/>
            <person name="Makela M.R."/>
            <person name="Barry K."/>
            <person name="Chovatia M."/>
            <person name="Clum A."/>
            <person name="Daum C."/>
            <person name="Haridas S."/>
            <person name="He G."/>
            <person name="LaButti K."/>
            <person name="Lipzen A."/>
            <person name="Mondo S."/>
            <person name="Riley R."/>
            <person name="Salamov A."/>
            <person name="Simmons B.A."/>
            <person name="Magnuson J.K."/>
            <person name="Henrissat B."/>
            <person name="Mortensen U.H."/>
            <person name="Larsen T.O."/>
            <person name="Devries R.P."/>
            <person name="Grigoriev I.V."/>
            <person name="Machida M."/>
            <person name="Baker S.E."/>
            <person name="Andersen M.R."/>
        </authorList>
    </citation>
    <scope>NUCLEOTIDE SEQUENCE [LARGE SCALE GENOMIC DNA]</scope>
    <source>
        <strain evidence="10">IBT 14317</strain>
    </source>
</reference>
<dbReference type="GO" id="GO:0005789">
    <property type="term" value="C:endoplasmic reticulum membrane"/>
    <property type="evidence" value="ECO:0007669"/>
    <property type="project" value="TreeGrafter"/>
</dbReference>
<feature type="transmembrane region" description="Helical" evidence="9">
    <location>
        <begin position="117"/>
        <end position="137"/>
    </location>
</feature>
<keyword evidence="7" id="KW-0479">Metal-binding</keyword>
<feature type="transmembrane region" description="Helical" evidence="9">
    <location>
        <begin position="64"/>
        <end position="86"/>
    </location>
</feature>
<evidence type="ECO:0000256" key="8">
    <source>
        <dbReference type="PIRSR" id="PIRSR608901-2"/>
    </source>
</evidence>
<evidence type="ECO:0000256" key="2">
    <source>
        <dbReference type="ARBA" id="ARBA00009780"/>
    </source>
</evidence>
<evidence type="ECO:0000256" key="3">
    <source>
        <dbReference type="ARBA" id="ARBA00022692"/>
    </source>
</evidence>
<evidence type="ECO:0000256" key="5">
    <source>
        <dbReference type="ARBA" id="ARBA00022989"/>
    </source>
</evidence>
<protein>
    <submittedName>
        <fullName evidence="10">Ceramidase</fullName>
    </submittedName>
</protein>
<comment type="cofactor">
    <cofactor evidence="8">
        <name>Zn(2+)</name>
        <dbReference type="ChEBI" id="CHEBI:29105"/>
    </cofactor>
</comment>
<name>A0A5N7CPU4_PETAA</name>
<proteinExistence type="inferred from homology"/>
<evidence type="ECO:0000256" key="4">
    <source>
        <dbReference type="ARBA" id="ARBA00022801"/>
    </source>
</evidence>
<feature type="binding site" evidence="8">
    <location>
        <position position="83"/>
    </location>
    <ligand>
        <name>Zn(2+)</name>
        <dbReference type="ChEBI" id="CHEBI:29105"/>
        <note>catalytic</note>
    </ligand>
</feature>
<evidence type="ECO:0000256" key="1">
    <source>
        <dbReference type="ARBA" id="ARBA00004141"/>
    </source>
</evidence>
<feature type="binding site" evidence="8">
    <location>
        <position position="261"/>
    </location>
    <ligand>
        <name>Zn(2+)</name>
        <dbReference type="ChEBI" id="CHEBI:29105"/>
        <note>catalytic</note>
    </ligand>
</feature>
<evidence type="ECO:0000256" key="7">
    <source>
        <dbReference type="PIRSR" id="PIRSR608901-1"/>
    </source>
</evidence>
<dbReference type="PANTHER" id="PTHR46187:SF3">
    <property type="entry name" value="ALKALINE CERAMIDASE 3"/>
    <property type="match status" value="1"/>
</dbReference>
<sequence>MPIQYPAQRSGFWTPATSTLNWCEEDYYATIYAAEIVNSMTNLLFVWLGTKGIINCRRNGHDPIFVVAYTGYLLVGIGSFLFHATLKYPMQLVDELSMIYTVCVICYSSFSHQRSAVFRLFLAILLFCIAVSVTLYYHFLGDPTFHQRVFGILSLAAIFHGIYSMHVALHPLFRYPTKEGRPASGKRDMPISTNEGLDYQSARDLAILRSMWHLGLYGLGLFFTGYIIWNLDNQMCNDLRKWRRTIGLPWGIILEGHGWWHLMSGTGAYVCLVWEILLRHCANGQQENYSLWWPYLWSVPEVRRVKQKK</sequence>
<keyword evidence="6 9" id="KW-0472">Membrane</keyword>
<feature type="transmembrane region" description="Helical" evidence="9">
    <location>
        <begin position="211"/>
        <end position="229"/>
    </location>
</feature>
<comment type="subcellular location">
    <subcellularLocation>
        <location evidence="1">Membrane</location>
        <topology evidence="1">Multi-pass membrane protein</topology>
    </subcellularLocation>
</comment>
<dbReference type="InterPro" id="IPR008901">
    <property type="entry name" value="ACER"/>
</dbReference>
<dbReference type="GO" id="GO:0046872">
    <property type="term" value="F:metal ion binding"/>
    <property type="evidence" value="ECO:0007669"/>
    <property type="project" value="UniProtKB-KW"/>
</dbReference>
<feature type="transmembrane region" description="Helical" evidence="9">
    <location>
        <begin position="92"/>
        <end position="110"/>
    </location>
</feature>
<evidence type="ECO:0000256" key="9">
    <source>
        <dbReference type="SAM" id="Phobius"/>
    </source>
</evidence>
<gene>
    <name evidence="10" type="ORF">BDV23DRAFT_168259</name>
</gene>
<dbReference type="Proteomes" id="UP000326877">
    <property type="component" value="Unassembled WGS sequence"/>
</dbReference>
<dbReference type="Pfam" id="PF05875">
    <property type="entry name" value="Ceramidase"/>
    <property type="match status" value="1"/>
</dbReference>
<dbReference type="PANTHER" id="PTHR46187">
    <property type="entry name" value="ALKALINE CERAMIDASE 3"/>
    <property type="match status" value="1"/>
</dbReference>
<dbReference type="EMBL" id="ML735216">
    <property type="protein sequence ID" value="KAE8395929.1"/>
    <property type="molecule type" value="Genomic_DNA"/>
</dbReference>
<keyword evidence="3 9" id="KW-0812">Transmembrane</keyword>
<dbReference type="GO" id="GO:0046513">
    <property type="term" value="P:ceramide biosynthetic process"/>
    <property type="evidence" value="ECO:0007669"/>
    <property type="project" value="TreeGrafter"/>
</dbReference>
<keyword evidence="4" id="KW-0378">Hydrolase</keyword>
<evidence type="ECO:0000313" key="10">
    <source>
        <dbReference type="EMBL" id="KAE8395929.1"/>
    </source>
</evidence>